<dbReference type="KEGG" id="lant:TUM19329_02950"/>
<accession>A0A6F8SZS6</accession>
<dbReference type="Proteomes" id="UP000502894">
    <property type="component" value="Chromosome"/>
</dbReference>
<reference evidence="2" key="1">
    <citation type="journal article" date="2020" name="Microbiol. Resour. Announc.">
        <title>Complete Genome Sequence of Novel Psychrotolerant Legionella Strain TUM19329, Isolated from Antarctic Lake Sediment.</title>
        <authorList>
            <person name="Shimada S."/>
            <person name="Nakai R."/>
            <person name="Aoki K."/>
            <person name="Shimoeda N."/>
            <person name="Ohno G."/>
            <person name="Miyazaki Y."/>
            <person name="Kudoh S."/>
            <person name="Imura S."/>
            <person name="Watanabe K."/>
            <person name="Ishii Y."/>
            <person name="Tateda K."/>
        </authorList>
    </citation>
    <scope>NUCLEOTIDE SEQUENCE [LARGE SCALE GENOMIC DNA]</scope>
    <source>
        <strain evidence="2">TUM19329</strain>
    </source>
</reference>
<gene>
    <name evidence="2" type="ORF">TUM19329_02950</name>
</gene>
<proteinExistence type="predicted"/>
<organism evidence="2 3">
    <name type="scientific">Legionella antarctica</name>
    <dbReference type="NCBI Taxonomy" id="2708020"/>
    <lineage>
        <taxon>Bacteria</taxon>
        <taxon>Pseudomonadati</taxon>
        <taxon>Pseudomonadota</taxon>
        <taxon>Gammaproteobacteria</taxon>
        <taxon>Legionellales</taxon>
        <taxon>Legionellaceae</taxon>
        <taxon>Legionella</taxon>
    </lineage>
</organism>
<dbReference type="AlphaFoldDB" id="A0A6F8SZS6"/>
<evidence type="ECO:0000256" key="1">
    <source>
        <dbReference type="SAM" id="SignalP"/>
    </source>
</evidence>
<name>A0A6F8SZS6_9GAMM</name>
<keyword evidence="3" id="KW-1185">Reference proteome</keyword>
<feature type="chain" id="PRO_5026068621" evidence="1">
    <location>
        <begin position="25"/>
        <end position="343"/>
    </location>
</feature>
<sequence>MLAKTISILALSFVLILKPLIANAGQSPTLMTNQNYIEMLKTDQPIDVNSTESIFSFVFEQLPEEVTVYPTENYYYYSFHHNGIELSGNIRLDALDRDKGIVHFACFSTFNRWNEEVINHYKKFEKTDGVVLKKIAPLKYSLSYRNKSVIFKLHDLSNVLPPISKIREDEQFIGPVYDESGIQLYLVYNQKIKKFHYILNDRENVPETFTPSKTNKDIIIGTRTGFSFYKDNYKNRFILIGVYSGNSMVNNYYDGPFDQLPDNFIKGDVLKNAFIDQSPELKGKIDRFGNTDHGASRVLITPYIHYTYEQDLSIFSECTNKAGDNIDAYYTCFDKQGSEENNS</sequence>
<evidence type="ECO:0000313" key="2">
    <source>
        <dbReference type="EMBL" id="BCA93934.1"/>
    </source>
</evidence>
<feature type="signal peptide" evidence="1">
    <location>
        <begin position="1"/>
        <end position="24"/>
    </location>
</feature>
<protein>
    <submittedName>
        <fullName evidence="2">Uncharacterized protein</fullName>
    </submittedName>
</protein>
<evidence type="ECO:0000313" key="3">
    <source>
        <dbReference type="Proteomes" id="UP000502894"/>
    </source>
</evidence>
<keyword evidence="1" id="KW-0732">Signal</keyword>
<dbReference type="EMBL" id="AP022839">
    <property type="protein sequence ID" value="BCA93934.1"/>
    <property type="molecule type" value="Genomic_DNA"/>
</dbReference>